<dbReference type="EMBL" id="OANT01000010">
    <property type="protein sequence ID" value="SNX46304.1"/>
    <property type="molecule type" value="Genomic_DNA"/>
</dbReference>
<name>A0A240EC73_9GAMM</name>
<evidence type="ECO:0000313" key="1">
    <source>
        <dbReference type="EMBL" id="SNX46304.1"/>
    </source>
</evidence>
<accession>A0A240EC73</accession>
<dbReference type="AlphaFoldDB" id="A0A240EC73"/>
<sequence>MNYDEIATLMKESGPIGSYVKKLNHAFEHLIRDTQYGKFDRADWQLINYLHTHKEQTIQRQSVIEFLIYFAGSAEVANLRIEKFIEKNIIQTNVDQLTWTGLGQVSFDVVYAKHKIINEQVFEHITSEQYVMTIQTLEKFLSNIHLFLYSEPIK</sequence>
<evidence type="ECO:0000313" key="2">
    <source>
        <dbReference type="Proteomes" id="UP000219042"/>
    </source>
</evidence>
<reference evidence="2" key="1">
    <citation type="submission" date="2016-09" db="EMBL/GenBank/DDBJ databases">
        <authorList>
            <person name="Varghese N."/>
            <person name="Submissions S."/>
        </authorList>
    </citation>
    <scope>NUCLEOTIDE SEQUENCE [LARGE SCALE GENOMIC DNA]</scope>
    <source>
        <strain evidence="2">ANC 4466</strain>
    </source>
</reference>
<keyword evidence="2" id="KW-1185">Reference proteome</keyword>
<proteinExistence type="predicted"/>
<gene>
    <name evidence="1" type="ORF">SAMN05421731_11051</name>
</gene>
<dbReference type="OrthoDB" id="1494983at2"/>
<protein>
    <submittedName>
        <fullName evidence="1">Uncharacterized protein</fullName>
    </submittedName>
</protein>
<dbReference type="InterPro" id="IPR036390">
    <property type="entry name" value="WH_DNA-bd_sf"/>
</dbReference>
<dbReference type="Proteomes" id="UP000219042">
    <property type="component" value="Unassembled WGS sequence"/>
</dbReference>
<dbReference type="RefSeq" id="WP_097080051.1">
    <property type="nucleotide sequence ID" value="NZ_BAABHT010000017.1"/>
</dbReference>
<dbReference type="SUPFAM" id="SSF46785">
    <property type="entry name" value="Winged helix' DNA-binding domain"/>
    <property type="match status" value="1"/>
</dbReference>
<organism evidence="1 2">
    <name type="scientific">Acinetobacter puyangensis</name>
    <dbReference type="NCBI Taxonomy" id="1096779"/>
    <lineage>
        <taxon>Bacteria</taxon>
        <taxon>Pseudomonadati</taxon>
        <taxon>Pseudomonadota</taxon>
        <taxon>Gammaproteobacteria</taxon>
        <taxon>Moraxellales</taxon>
        <taxon>Moraxellaceae</taxon>
        <taxon>Acinetobacter</taxon>
    </lineage>
</organism>